<proteinExistence type="predicted"/>
<evidence type="ECO:0000313" key="1">
    <source>
        <dbReference type="EMBL" id="MBW83649.1"/>
    </source>
</evidence>
<dbReference type="EMBL" id="GGEC01003166">
    <property type="protein sequence ID" value="MBW83649.1"/>
    <property type="molecule type" value="Transcribed_RNA"/>
</dbReference>
<organism evidence="1">
    <name type="scientific">Rhizophora mucronata</name>
    <name type="common">Asiatic mangrove</name>
    <dbReference type="NCBI Taxonomy" id="61149"/>
    <lineage>
        <taxon>Eukaryota</taxon>
        <taxon>Viridiplantae</taxon>
        <taxon>Streptophyta</taxon>
        <taxon>Embryophyta</taxon>
        <taxon>Tracheophyta</taxon>
        <taxon>Spermatophyta</taxon>
        <taxon>Magnoliopsida</taxon>
        <taxon>eudicotyledons</taxon>
        <taxon>Gunneridae</taxon>
        <taxon>Pentapetalae</taxon>
        <taxon>rosids</taxon>
        <taxon>fabids</taxon>
        <taxon>Malpighiales</taxon>
        <taxon>Rhizophoraceae</taxon>
        <taxon>Rhizophora</taxon>
    </lineage>
</organism>
<reference evidence="1" key="1">
    <citation type="submission" date="2018-02" db="EMBL/GenBank/DDBJ databases">
        <title>Rhizophora mucronata_Transcriptome.</title>
        <authorList>
            <person name="Meera S.P."/>
            <person name="Sreeshan A."/>
            <person name="Augustine A."/>
        </authorList>
    </citation>
    <scope>NUCLEOTIDE SEQUENCE</scope>
    <source>
        <tissue evidence="1">Leaf</tissue>
    </source>
</reference>
<protein>
    <submittedName>
        <fullName evidence="1">Uncharacterized protein</fullName>
    </submittedName>
</protein>
<accession>A0A2P2IQZ7</accession>
<sequence length="48" mass="5351">MSMSMTDGNGDIKHEIQPGLTCLCKILHIPIPIKRTSFWSIPIPPECT</sequence>
<dbReference type="AlphaFoldDB" id="A0A2P2IQZ7"/>
<name>A0A2P2IQZ7_RHIMU</name>